<protein>
    <recommendedName>
        <fullName evidence="4">Lipoprotein</fullName>
    </recommendedName>
</protein>
<dbReference type="RefSeq" id="WP_105513839.1">
    <property type="nucleotide sequence ID" value="NZ_PVEP01000002.1"/>
</dbReference>
<sequence>MRGALISGMLAVFLPTLAACAATDGKPRPDATREPVYLGAEPVGLGGDLYGFAVRMRAPRDAADIDAYVTCIVAGYALQKDAGFARKLRTNVKEEGGVWIADAVYSISPALPSGLRTIDAEVAVSDCAENGIPTA</sequence>
<feature type="signal peptide" evidence="1">
    <location>
        <begin position="1"/>
        <end position="21"/>
    </location>
</feature>
<keyword evidence="3" id="KW-1185">Reference proteome</keyword>
<accession>A0A2S8S9V5</accession>
<proteinExistence type="predicted"/>
<name>A0A2S8S9V5_9RHOB</name>
<dbReference type="Proteomes" id="UP000238338">
    <property type="component" value="Unassembled WGS sequence"/>
</dbReference>
<gene>
    <name evidence="2" type="ORF">LX70_01411</name>
</gene>
<keyword evidence="1" id="KW-0732">Signal</keyword>
<evidence type="ECO:0000256" key="1">
    <source>
        <dbReference type="SAM" id="SignalP"/>
    </source>
</evidence>
<dbReference type="AlphaFoldDB" id="A0A2S8S9V5"/>
<dbReference type="OrthoDB" id="7860885at2"/>
<dbReference type="EMBL" id="PVEP01000002">
    <property type="protein sequence ID" value="PQV57605.1"/>
    <property type="molecule type" value="Genomic_DNA"/>
</dbReference>
<organism evidence="2 3">
    <name type="scientific">Albidovulum denitrificans</name>
    <dbReference type="NCBI Taxonomy" id="404881"/>
    <lineage>
        <taxon>Bacteria</taxon>
        <taxon>Pseudomonadati</taxon>
        <taxon>Pseudomonadota</taxon>
        <taxon>Alphaproteobacteria</taxon>
        <taxon>Rhodobacterales</taxon>
        <taxon>Paracoccaceae</taxon>
        <taxon>Albidovulum</taxon>
    </lineage>
</organism>
<evidence type="ECO:0000313" key="3">
    <source>
        <dbReference type="Proteomes" id="UP000238338"/>
    </source>
</evidence>
<comment type="caution">
    <text evidence="2">The sequence shown here is derived from an EMBL/GenBank/DDBJ whole genome shotgun (WGS) entry which is preliminary data.</text>
</comment>
<dbReference type="PROSITE" id="PS51257">
    <property type="entry name" value="PROKAR_LIPOPROTEIN"/>
    <property type="match status" value="1"/>
</dbReference>
<feature type="chain" id="PRO_5015450610" description="Lipoprotein" evidence="1">
    <location>
        <begin position="22"/>
        <end position="135"/>
    </location>
</feature>
<evidence type="ECO:0008006" key="4">
    <source>
        <dbReference type="Google" id="ProtNLM"/>
    </source>
</evidence>
<reference evidence="2 3" key="1">
    <citation type="submission" date="2018-02" db="EMBL/GenBank/DDBJ databases">
        <title>Genomic Encyclopedia of Archaeal and Bacterial Type Strains, Phase II (KMG-II): from individual species to whole genera.</title>
        <authorList>
            <person name="Goeker M."/>
        </authorList>
    </citation>
    <scope>NUCLEOTIDE SEQUENCE [LARGE SCALE GENOMIC DNA]</scope>
    <source>
        <strain evidence="2 3">DSM 18921</strain>
    </source>
</reference>
<evidence type="ECO:0000313" key="2">
    <source>
        <dbReference type="EMBL" id="PQV57605.1"/>
    </source>
</evidence>